<protein>
    <submittedName>
        <fullName evidence="1">Uncharacterized protein</fullName>
    </submittedName>
</protein>
<evidence type="ECO:0000313" key="2">
    <source>
        <dbReference type="Proteomes" id="UP000053259"/>
    </source>
</evidence>
<proteinExistence type="predicted"/>
<dbReference type="EMBL" id="KN847870">
    <property type="protein sequence ID" value="KIV98291.1"/>
    <property type="molecule type" value="Genomic_DNA"/>
</dbReference>
<dbReference type="RefSeq" id="XP_016208161.1">
    <property type="nucleotide sequence ID" value="XM_016364011.1"/>
</dbReference>
<reference evidence="1 2" key="1">
    <citation type="submission" date="2015-01" db="EMBL/GenBank/DDBJ databases">
        <title>The Genome Sequence of Ochroconis gallopava CBS43764.</title>
        <authorList>
            <consortium name="The Broad Institute Genomics Platform"/>
            <person name="Cuomo C."/>
            <person name="de Hoog S."/>
            <person name="Gorbushina A."/>
            <person name="Stielow B."/>
            <person name="Teixiera M."/>
            <person name="Abouelleil A."/>
            <person name="Chapman S.B."/>
            <person name="Priest M."/>
            <person name="Young S.K."/>
            <person name="Wortman J."/>
            <person name="Nusbaum C."/>
            <person name="Birren B."/>
        </authorList>
    </citation>
    <scope>NUCLEOTIDE SEQUENCE [LARGE SCALE GENOMIC DNA]</scope>
    <source>
        <strain evidence="1 2">CBS 43764</strain>
    </source>
</reference>
<evidence type="ECO:0000313" key="1">
    <source>
        <dbReference type="EMBL" id="KIV98291.1"/>
    </source>
</evidence>
<dbReference type="VEuPathDB" id="FungiDB:PV09_09863"/>
<name>A0A0D1YC65_9PEZI</name>
<accession>A0A0D1YC65</accession>
<organism evidence="1 2">
    <name type="scientific">Verruconis gallopava</name>
    <dbReference type="NCBI Taxonomy" id="253628"/>
    <lineage>
        <taxon>Eukaryota</taxon>
        <taxon>Fungi</taxon>
        <taxon>Dikarya</taxon>
        <taxon>Ascomycota</taxon>
        <taxon>Pezizomycotina</taxon>
        <taxon>Dothideomycetes</taxon>
        <taxon>Pleosporomycetidae</taxon>
        <taxon>Venturiales</taxon>
        <taxon>Sympoventuriaceae</taxon>
        <taxon>Verruconis</taxon>
    </lineage>
</organism>
<dbReference type="HOGENOM" id="CLU_1310951_0_0_1"/>
<dbReference type="Proteomes" id="UP000053259">
    <property type="component" value="Unassembled WGS sequence"/>
</dbReference>
<keyword evidence="2" id="KW-1185">Reference proteome</keyword>
<gene>
    <name evidence="1" type="ORF">PV09_09863</name>
</gene>
<dbReference type="InParanoid" id="A0A0D1YC65"/>
<sequence>MAGNNASSFATMNATELENELARHLAMWRQRDPHVNGNFRRNWVNSVVLQGNVSSRPELQTLPCIPCCARICQGIDMSGISIGSQRARYIVNVPPGAPAHREALSNINCNGNTPCQLCRHYMPHRLDECQVVPQNTGSWEHDALSKAVRAYKYLNEWQKRMSQLRGDQYVHNHQEFQKYRNMLLFWMQIDRHWGWQTDDTVIADGGWSII</sequence>
<dbReference type="AlphaFoldDB" id="A0A0D1YC65"/>
<dbReference type="GeneID" id="27317836"/>